<evidence type="ECO:0000313" key="2">
    <source>
        <dbReference type="Proteomes" id="UP000280547"/>
    </source>
</evidence>
<reference evidence="1 2" key="1">
    <citation type="submission" date="2018-09" db="EMBL/GenBank/DDBJ databases">
        <authorList>
            <person name="Amanuel B.M."/>
            <person name="Anspach C.J."/>
            <person name="Chiquito R.J."/>
            <person name="Gales J.M."/>
            <person name="Hall T."/>
            <person name="Hotaki K."/>
            <person name="Lozano B."/>
            <person name="Mugisha B."/>
            <person name="Fogarty M.P."/>
            <person name="Leadon S.A."/>
            <person name="Molloy S.D."/>
            <person name="Garlena R.A."/>
            <person name="Russell D.A."/>
            <person name="Pope W.H."/>
            <person name="Jacobs-Sera D."/>
            <person name="Hatfull G.F."/>
        </authorList>
    </citation>
    <scope>NUCLEOTIDE SEQUENCE [LARGE SCALE GENOMIC DNA]</scope>
</reference>
<evidence type="ECO:0000313" key="1">
    <source>
        <dbReference type="EMBL" id="AYR03167.1"/>
    </source>
</evidence>
<accession>A0A3G3MAK9</accession>
<protein>
    <submittedName>
        <fullName evidence="1">Head-to-tail stopper</fullName>
    </submittedName>
</protein>
<proteinExistence type="predicted"/>
<dbReference type="Proteomes" id="UP000280547">
    <property type="component" value="Segment"/>
</dbReference>
<dbReference type="GeneID" id="70080808"/>
<gene>
    <name evidence="1" type="primary">19</name>
    <name evidence="1" type="ORF">SEA_OCTOBIEN14_19</name>
</gene>
<organism evidence="1 2">
    <name type="scientific">Gordonia phage Octobien14</name>
    <dbReference type="NCBI Taxonomy" id="2483673"/>
    <lineage>
        <taxon>Viruses</taxon>
        <taxon>Duplodnaviria</taxon>
        <taxon>Heunggongvirae</taxon>
        <taxon>Uroviricota</taxon>
        <taxon>Caudoviricetes</taxon>
        <taxon>Deeyouvirinae</taxon>
        <taxon>Octobienvirus</taxon>
        <taxon>Octobienvirus octobien14</taxon>
    </lineage>
</organism>
<name>A0A3G3MAK9_9CAUD</name>
<keyword evidence="2" id="KW-1185">Reference proteome</keyword>
<dbReference type="EMBL" id="MH976515">
    <property type="protein sequence ID" value="AYR03167.1"/>
    <property type="molecule type" value="Genomic_DNA"/>
</dbReference>
<dbReference type="KEGG" id="vg:70080808"/>
<dbReference type="RefSeq" id="YP_010246264.1">
    <property type="nucleotide sequence ID" value="NC_060134.1"/>
</dbReference>
<sequence length="111" mass="12201">MLLFNLADAETITVLRKGVRDWTGDPVSGDDFDESHKISGVLVDYQTTNSNKWLTDDYTVRGVLHMPMGSDVLPTDQVELADGTRVVVDGKPFKSALGFARGVSVRFRGVK</sequence>